<feature type="region of interest" description="Disordered" evidence="5">
    <location>
        <begin position="1"/>
        <end position="25"/>
    </location>
</feature>
<keyword evidence="2" id="KW-0479">Metal-binding</keyword>
<feature type="domain" description="Chorismate-utilising enzyme C-terminal" evidence="6">
    <location>
        <begin position="193"/>
        <end position="444"/>
    </location>
</feature>
<evidence type="ECO:0000256" key="3">
    <source>
        <dbReference type="ARBA" id="ARBA00022842"/>
    </source>
</evidence>
<dbReference type="PRINTS" id="PR00095">
    <property type="entry name" value="ANTSNTHASEI"/>
</dbReference>
<evidence type="ECO:0000313" key="8">
    <source>
        <dbReference type="Proteomes" id="UP001500449"/>
    </source>
</evidence>
<sequence length="456" mass="47717">MTIEASLAPSALRGAGAPRSERTVAAGRPARTVGIALARAADARSAGPYMLYERNGRWSFALGAAAEVVLHRDAVRVRRGDGDWTDIPVGAEPLQQVADLVAGTHAYGWAAFELSHLLHGSGGPAVPGGEIDDAGPLLHLIVPRADARIGDDLVAFSAVDESDLDWMAAAAATADPIAHREPAEIVVDGPGAESYQEAVASAVRDINAGELQKVILSRELLVGPAIDLAASFEAGRAANTPARSFLLDLGGIRAAGFSPETIVEVDGLGGVSTQPLAGTRALEGDGTDADRRAELLTDPKEIFEHAISVYIAQDELRTVCADGSVSVTEFMAVRERGSVQHLASRVSGRLREDRNAWHAFAALFPAVTASGVPKAEACESILRHEGHRGLYSGAVLQVGADGGLDAALVLRSIYQRDGRTWLRAGAGIVGASTPAREYEETCEKLRSVSRTLVPGA</sequence>
<accession>A0ABN2N6E7</accession>
<comment type="caution">
    <text evidence="7">The sequence shown here is derived from an EMBL/GenBank/DDBJ whole genome shotgun (WGS) entry which is preliminary data.</text>
</comment>
<evidence type="ECO:0000256" key="5">
    <source>
        <dbReference type="SAM" id="MobiDB-lite"/>
    </source>
</evidence>
<dbReference type="InterPro" id="IPR015890">
    <property type="entry name" value="Chorismate_C"/>
</dbReference>
<dbReference type="EMBL" id="BAAAQK010000012">
    <property type="protein sequence ID" value="GAA1855001.1"/>
    <property type="molecule type" value="Genomic_DNA"/>
</dbReference>
<dbReference type="PANTHER" id="PTHR11236">
    <property type="entry name" value="AMINOBENZOATE/ANTHRANILATE SYNTHASE"/>
    <property type="match status" value="1"/>
</dbReference>
<dbReference type="Proteomes" id="UP001500449">
    <property type="component" value="Unassembled WGS sequence"/>
</dbReference>
<evidence type="ECO:0000256" key="4">
    <source>
        <dbReference type="ARBA" id="ARBA00023239"/>
    </source>
</evidence>
<dbReference type="InterPro" id="IPR019999">
    <property type="entry name" value="Anth_synth_I-like"/>
</dbReference>
<dbReference type="PANTHER" id="PTHR11236:SF48">
    <property type="entry name" value="ISOCHORISMATE SYNTHASE MENF"/>
    <property type="match status" value="1"/>
</dbReference>
<evidence type="ECO:0000256" key="2">
    <source>
        <dbReference type="ARBA" id="ARBA00022723"/>
    </source>
</evidence>
<keyword evidence="8" id="KW-1185">Reference proteome</keyword>
<keyword evidence="4" id="KW-0456">Lyase</keyword>
<gene>
    <name evidence="7" type="ORF">GCM10009836_38820</name>
</gene>
<dbReference type="NCBIfam" id="TIGR03494">
    <property type="entry name" value="salicyl_syn"/>
    <property type="match status" value="1"/>
</dbReference>
<dbReference type="InterPro" id="IPR005801">
    <property type="entry name" value="ADC_synthase"/>
</dbReference>
<comment type="cofactor">
    <cofactor evidence="1">
        <name>Mg(2+)</name>
        <dbReference type="ChEBI" id="CHEBI:18420"/>
    </cofactor>
</comment>
<proteinExistence type="predicted"/>
<reference evidence="7 8" key="1">
    <citation type="journal article" date="2019" name="Int. J. Syst. Evol. Microbiol.">
        <title>The Global Catalogue of Microorganisms (GCM) 10K type strain sequencing project: providing services to taxonomists for standard genome sequencing and annotation.</title>
        <authorList>
            <consortium name="The Broad Institute Genomics Platform"/>
            <consortium name="The Broad Institute Genome Sequencing Center for Infectious Disease"/>
            <person name="Wu L."/>
            <person name="Ma J."/>
        </authorList>
    </citation>
    <scope>NUCLEOTIDE SEQUENCE [LARGE SCALE GENOMIC DNA]</scope>
    <source>
        <strain evidence="7 8">JCM 16009</strain>
    </source>
</reference>
<name>A0ABN2N6E7_9PSEU</name>
<dbReference type="InterPro" id="IPR019996">
    <property type="entry name" value="Salicylate_synthase"/>
</dbReference>
<evidence type="ECO:0000259" key="6">
    <source>
        <dbReference type="Pfam" id="PF00425"/>
    </source>
</evidence>
<keyword evidence="3" id="KW-0460">Magnesium</keyword>
<dbReference type="Gene3D" id="3.60.120.10">
    <property type="entry name" value="Anthranilate synthase"/>
    <property type="match status" value="1"/>
</dbReference>
<dbReference type="SUPFAM" id="SSF56322">
    <property type="entry name" value="ADC synthase"/>
    <property type="match status" value="1"/>
</dbReference>
<dbReference type="Pfam" id="PF00425">
    <property type="entry name" value="Chorismate_bind"/>
    <property type="match status" value="1"/>
</dbReference>
<dbReference type="RefSeq" id="WP_344418713.1">
    <property type="nucleotide sequence ID" value="NZ_BAAAQK010000012.1"/>
</dbReference>
<evidence type="ECO:0000313" key="7">
    <source>
        <dbReference type="EMBL" id="GAA1855001.1"/>
    </source>
</evidence>
<organism evidence="7 8">
    <name type="scientific">Pseudonocardia ailaonensis</name>
    <dbReference type="NCBI Taxonomy" id="367279"/>
    <lineage>
        <taxon>Bacteria</taxon>
        <taxon>Bacillati</taxon>
        <taxon>Actinomycetota</taxon>
        <taxon>Actinomycetes</taxon>
        <taxon>Pseudonocardiales</taxon>
        <taxon>Pseudonocardiaceae</taxon>
        <taxon>Pseudonocardia</taxon>
    </lineage>
</organism>
<protein>
    <submittedName>
        <fullName evidence="7">Salicylate synthase</fullName>
    </submittedName>
</protein>
<evidence type="ECO:0000256" key="1">
    <source>
        <dbReference type="ARBA" id="ARBA00001946"/>
    </source>
</evidence>